<comment type="caution">
    <text evidence="1">The sequence shown here is derived from an EMBL/GenBank/DDBJ whole genome shotgun (WGS) entry which is preliminary data.</text>
</comment>
<proteinExistence type="predicted"/>
<name>A0A4Y8VE69_9PSED</name>
<dbReference type="EMBL" id="SPDQ01000018">
    <property type="protein sequence ID" value="TFH79132.1"/>
    <property type="molecule type" value="Genomic_DNA"/>
</dbReference>
<sequence length="64" mass="7058">MDEEITLEHEGVQYTAIYNVFGDTLTVYLPNGEARSTELRGLGVESAAMVHLKSYVLKVAGKKN</sequence>
<dbReference type="AlphaFoldDB" id="A0A4Y8VE69"/>
<evidence type="ECO:0000313" key="2">
    <source>
        <dbReference type="Proteomes" id="UP000297555"/>
    </source>
</evidence>
<reference evidence="1 2" key="1">
    <citation type="submission" date="2019-03" db="EMBL/GenBank/DDBJ databases">
        <title>Draft genome sequence of humic substances-degrading Pseudomonas kribbensis CHA-19 from forest soil.</title>
        <authorList>
            <person name="Kim D."/>
        </authorList>
    </citation>
    <scope>NUCLEOTIDE SEQUENCE [LARGE SCALE GENOMIC DNA]</scope>
    <source>
        <strain evidence="1 2">CHA-19</strain>
    </source>
</reference>
<organism evidence="1 2">
    <name type="scientific">Pseudomonas kribbensis</name>
    <dbReference type="NCBI Taxonomy" id="1628086"/>
    <lineage>
        <taxon>Bacteria</taxon>
        <taxon>Pseudomonadati</taxon>
        <taxon>Pseudomonadota</taxon>
        <taxon>Gammaproteobacteria</taxon>
        <taxon>Pseudomonadales</taxon>
        <taxon>Pseudomonadaceae</taxon>
        <taxon>Pseudomonas</taxon>
    </lineage>
</organism>
<protein>
    <submittedName>
        <fullName evidence="1">Uncharacterized protein</fullName>
    </submittedName>
</protein>
<dbReference type="RefSeq" id="WP_134827398.1">
    <property type="nucleotide sequence ID" value="NZ_SPDQ01000018.1"/>
</dbReference>
<dbReference type="Proteomes" id="UP000297555">
    <property type="component" value="Unassembled WGS sequence"/>
</dbReference>
<accession>A0A4Y8VE69</accession>
<evidence type="ECO:0000313" key="1">
    <source>
        <dbReference type="EMBL" id="TFH79132.1"/>
    </source>
</evidence>
<dbReference type="OrthoDB" id="6999863at2"/>
<gene>
    <name evidence="1" type="ORF">E4J90_17815</name>
</gene>